<feature type="chain" id="PRO_5043770178" description="Lipocalin/cytosolic fatty-acid binding domain-containing protein" evidence="2">
    <location>
        <begin position="21"/>
        <end position="220"/>
    </location>
</feature>
<dbReference type="PRINTS" id="PR01254">
    <property type="entry name" value="PGNDSYNTHASE"/>
</dbReference>
<dbReference type="InterPro" id="IPR000566">
    <property type="entry name" value="Lipocln_cytosolic_FA-bd_dom"/>
</dbReference>
<dbReference type="Ensembl" id="ENSAOCT00000056707.1">
    <property type="protein sequence ID" value="ENSAOCP00000061250.1"/>
    <property type="gene ID" value="ENSAOCG00000022597.2"/>
</dbReference>
<dbReference type="GO" id="GO:0036094">
    <property type="term" value="F:small molecule binding"/>
    <property type="evidence" value="ECO:0007669"/>
    <property type="project" value="InterPro"/>
</dbReference>
<dbReference type="PANTHER" id="PTHR11430">
    <property type="entry name" value="LIPOCALIN"/>
    <property type="match status" value="1"/>
</dbReference>
<evidence type="ECO:0000313" key="5">
    <source>
        <dbReference type="Proteomes" id="UP001501940"/>
    </source>
</evidence>
<protein>
    <recommendedName>
        <fullName evidence="3">Lipocalin/cytosolic fatty-acid binding domain-containing protein</fullName>
    </recommendedName>
</protein>
<feature type="domain" description="Lipocalin/cytosolic fatty-acid binding" evidence="3">
    <location>
        <begin position="34"/>
        <end position="143"/>
    </location>
</feature>
<dbReference type="SUPFAM" id="SSF50814">
    <property type="entry name" value="Lipocalins"/>
    <property type="match status" value="1"/>
</dbReference>
<organism evidence="4 5">
    <name type="scientific">Amphiprion ocellaris</name>
    <name type="common">Clown anemonefish</name>
    <dbReference type="NCBI Taxonomy" id="80972"/>
    <lineage>
        <taxon>Eukaryota</taxon>
        <taxon>Metazoa</taxon>
        <taxon>Chordata</taxon>
        <taxon>Craniata</taxon>
        <taxon>Vertebrata</taxon>
        <taxon>Euteleostomi</taxon>
        <taxon>Actinopterygii</taxon>
        <taxon>Neopterygii</taxon>
        <taxon>Teleostei</taxon>
        <taxon>Neoteleostei</taxon>
        <taxon>Acanthomorphata</taxon>
        <taxon>Ovalentaria</taxon>
        <taxon>Pomacentridae</taxon>
        <taxon>Amphiprion</taxon>
    </lineage>
</organism>
<accession>A0AAQ5ZBV5</accession>
<dbReference type="Pfam" id="PF00061">
    <property type="entry name" value="Lipocalin"/>
    <property type="match status" value="1"/>
</dbReference>
<feature type="signal peptide" evidence="2">
    <location>
        <begin position="1"/>
        <end position="20"/>
    </location>
</feature>
<dbReference type="InterPro" id="IPR012674">
    <property type="entry name" value="Calycin"/>
</dbReference>
<keyword evidence="2" id="KW-0732">Signal</keyword>
<reference evidence="4" key="2">
    <citation type="submission" date="2025-08" db="UniProtKB">
        <authorList>
            <consortium name="Ensembl"/>
        </authorList>
    </citation>
    <scope>IDENTIFICATION</scope>
</reference>
<evidence type="ECO:0000259" key="3">
    <source>
        <dbReference type="Pfam" id="PF00061"/>
    </source>
</evidence>
<evidence type="ECO:0000256" key="1">
    <source>
        <dbReference type="ARBA" id="ARBA00006889"/>
    </source>
</evidence>
<evidence type="ECO:0000313" key="4">
    <source>
        <dbReference type="Ensembl" id="ENSAOCP00000061250.1"/>
    </source>
</evidence>
<name>A0AAQ5ZBV5_AMPOC</name>
<reference evidence="4 5" key="1">
    <citation type="submission" date="2022-01" db="EMBL/GenBank/DDBJ databases">
        <title>A chromosome-scale genome assembly of the false clownfish, Amphiprion ocellaris.</title>
        <authorList>
            <person name="Ryu T."/>
        </authorList>
    </citation>
    <scope>NUCLEOTIDE SEQUENCE [LARGE SCALE GENOMIC DNA]</scope>
</reference>
<dbReference type="PANTHER" id="PTHR11430:SF139">
    <property type="entry name" value="LIPOCALIN-15 PRECURSOR-RELATED"/>
    <property type="match status" value="1"/>
</dbReference>
<dbReference type="InterPro" id="IPR002345">
    <property type="entry name" value="Lipocalin"/>
</dbReference>
<comment type="similarity">
    <text evidence="1">Belongs to the calycin superfamily. Lipocalin family.</text>
</comment>
<sequence length="220" mass="24677">MRNTLLKMLAALMCTLAVCADVMPVKDFNLEMMAGKWYMVGCATNAQWFVNQKASMKSGVSQLVPTEGGDLDLSYSNLNADGTCWRMTHLAKKTETPGRFTFRSQAWNNDNDMRIVDVVYDDYALVHTIKTKDGVSEVFNKLYSKFCSLASQQPSGKAFYIRWLVQLEFGECLRTHSVFAGRTPDTSVVLQQKFTQFSLDTGILADNIVILPKNAECPEP</sequence>
<dbReference type="Gene3D" id="2.40.128.20">
    <property type="match status" value="1"/>
</dbReference>
<dbReference type="GeneTree" id="ENSGT01120000271921"/>
<dbReference type="Proteomes" id="UP001501940">
    <property type="component" value="Chromosome 22"/>
</dbReference>
<dbReference type="AlphaFoldDB" id="A0AAQ5ZBV5"/>
<keyword evidence="5" id="KW-1185">Reference proteome</keyword>
<proteinExistence type="inferred from homology"/>
<evidence type="ECO:0000256" key="2">
    <source>
        <dbReference type="SAM" id="SignalP"/>
    </source>
</evidence>
<reference evidence="4" key="3">
    <citation type="submission" date="2025-09" db="UniProtKB">
        <authorList>
            <consortium name="Ensembl"/>
        </authorList>
    </citation>
    <scope>IDENTIFICATION</scope>
</reference>